<evidence type="ECO:0000313" key="1">
    <source>
        <dbReference type="EMBL" id="AQY22654.1"/>
    </source>
</evidence>
<dbReference type="EMBL" id="CP011859">
    <property type="protein sequence ID" value="AQY22654.1"/>
    <property type="molecule type" value="Genomic_DNA"/>
</dbReference>
<proteinExistence type="predicted"/>
<name>A0A1S7DU66_RIEAN</name>
<reference evidence="1 2" key="1">
    <citation type="submission" date="2015-06" db="EMBL/GenBank/DDBJ databases">
        <title>R. anatipestifer strain HXb2 is the most virulent strain so far, and the genome sequence would help us uncover the pathogenesis.</title>
        <authorList>
            <person name="Hu Q."/>
            <person name="Qi J."/>
            <person name="Bo H."/>
            <person name="Liu G."/>
            <person name="Tao M."/>
            <person name="Ding Y."/>
            <person name="Xue Y."/>
        </authorList>
    </citation>
    <scope>NUCLEOTIDE SEQUENCE [LARGE SCALE GENOMIC DNA]</scope>
    <source>
        <strain evidence="1 2">HXb2</strain>
    </source>
</reference>
<sequence length="74" mass="8892">MKRSVCIDRYRKFCKKKFEKRKFIALPVFNRLIADEINPNFTHYRRRMVSLNLITVEHGVVKPKKNENAVQAKQ</sequence>
<evidence type="ECO:0000313" key="2">
    <source>
        <dbReference type="Proteomes" id="UP000189883"/>
    </source>
</evidence>
<accession>A0A1S7DU66</accession>
<dbReference type="AlphaFoldDB" id="A0A1S7DU66"/>
<dbReference type="Proteomes" id="UP000189883">
    <property type="component" value="Chromosome"/>
</dbReference>
<protein>
    <submittedName>
        <fullName evidence="1">Uncharacterized protein</fullName>
    </submittedName>
</protein>
<gene>
    <name evidence="1" type="ORF">AB406_1711</name>
</gene>
<organism evidence="1 2">
    <name type="scientific">Riemerella anatipestifer</name>
    <name type="common">Moraxella anatipestifer</name>
    <dbReference type="NCBI Taxonomy" id="34085"/>
    <lineage>
        <taxon>Bacteria</taxon>
        <taxon>Pseudomonadati</taxon>
        <taxon>Bacteroidota</taxon>
        <taxon>Flavobacteriia</taxon>
        <taxon>Flavobacteriales</taxon>
        <taxon>Weeksellaceae</taxon>
        <taxon>Riemerella</taxon>
    </lineage>
</organism>